<evidence type="ECO:0000313" key="1">
    <source>
        <dbReference type="EMBL" id="ODS00667.1"/>
    </source>
</evidence>
<accession>A0A1E3W6E2</accession>
<organism evidence="1 2">
    <name type="scientific">Methyloceanibacter marginalis</name>
    <dbReference type="NCBI Taxonomy" id="1774971"/>
    <lineage>
        <taxon>Bacteria</taxon>
        <taxon>Pseudomonadati</taxon>
        <taxon>Pseudomonadota</taxon>
        <taxon>Alphaproteobacteria</taxon>
        <taxon>Hyphomicrobiales</taxon>
        <taxon>Hyphomicrobiaceae</taxon>
        <taxon>Methyloceanibacter</taxon>
    </lineage>
</organism>
<name>A0A1E3W6E2_9HYPH</name>
<dbReference type="Gene3D" id="1.10.760.10">
    <property type="entry name" value="Cytochrome c-like domain"/>
    <property type="match status" value="1"/>
</dbReference>
<dbReference type="GO" id="GO:0009055">
    <property type="term" value="F:electron transfer activity"/>
    <property type="evidence" value="ECO:0007669"/>
    <property type="project" value="InterPro"/>
</dbReference>
<dbReference type="SUPFAM" id="SSF46626">
    <property type="entry name" value="Cytochrome c"/>
    <property type="match status" value="1"/>
</dbReference>
<proteinExistence type="predicted"/>
<evidence type="ECO:0008006" key="3">
    <source>
        <dbReference type="Google" id="ProtNLM"/>
    </source>
</evidence>
<dbReference type="Proteomes" id="UP000095042">
    <property type="component" value="Unassembled WGS sequence"/>
</dbReference>
<dbReference type="EMBL" id="LPWD01000432">
    <property type="protein sequence ID" value="ODS00667.1"/>
    <property type="molecule type" value="Genomic_DNA"/>
</dbReference>
<comment type="caution">
    <text evidence="1">The sequence shown here is derived from an EMBL/GenBank/DDBJ whole genome shotgun (WGS) entry which is preliminary data.</text>
</comment>
<protein>
    <recommendedName>
        <fullName evidence="3">Cytochrome c domain-containing protein</fullName>
    </recommendedName>
</protein>
<dbReference type="InterPro" id="IPR036909">
    <property type="entry name" value="Cyt_c-like_dom_sf"/>
</dbReference>
<reference evidence="1 2" key="1">
    <citation type="journal article" date="2016" name="Environ. Microbiol.">
        <title>New Methyloceanibacter diversity from North Sea sediments includes methanotroph containing solely the soluble methane monooxygenase.</title>
        <authorList>
            <person name="Vekeman B."/>
            <person name="Kerckhof F.M."/>
            <person name="Cremers G."/>
            <person name="de Vos P."/>
            <person name="Vandamme P."/>
            <person name="Boon N."/>
            <person name="Op den Camp H.J."/>
            <person name="Heylen K."/>
        </authorList>
    </citation>
    <scope>NUCLEOTIDE SEQUENCE [LARGE SCALE GENOMIC DNA]</scope>
    <source>
        <strain evidence="1 2">R-67177</strain>
    </source>
</reference>
<gene>
    <name evidence="1" type="ORF">AUC71_03365</name>
</gene>
<dbReference type="GO" id="GO:0020037">
    <property type="term" value="F:heme binding"/>
    <property type="evidence" value="ECO:0007669"/>
    <property type="project" value="InterPro"/>
</dbReference>
<sequence>MGAVSVFGLKAMAEEECCPKDDQTPPLELIEKTPIGGLHNPYNDDTAAMEEVGHKKYLSFSCNGCHGGGGGGGMCPPLTNDTFVYGADDDTLFRLIALGSDDLQSWATRASGRRS</sequence>
<keyword evidence="2" id="KW-1185">Reference proteome</keyword>
<dbReference type="AlphaFoldDB" id="A0A1E3W6E2"/>
<evidence type="ECO:0000313" key="2">
    <source>
        <dbReference type="Proteomes" id="UP000095042"/>
    </source>
</evidence>